<comment type="similarity">
    <text evidence="2">Belongs to the LemA family.</text>
</comment>
<dbReference type="RefSeq" id="WP_232134574.1">
    <property type="nucleotide sequence ID" value="NZ_CP089507.1"/>
</dbReference>
<keyword evidence="3" id="KW-0812">Transmembrane</keyword>
<evidence type="ECO:0000313" key="7">
    <source>
        <dbReference type="Proteomes" id="UP001430360"/>
    </source>
</evidence>
<dbReference type="InterPro" id="IPR007156">
    <property type="entry name" value="MamQ_LemA"/>
</dbReference>
<comment type="subcellular location">
    <subcellularLocation>
        <location evidence="1">Membrane</location>
        <topology evidence="1">Single-pass membrane protein</topology>
    </subcellularLocation>
</comment>
<dbReference type="SUPFAM" id="SSF140478">
    <property type="entry name" value="LemA-like"/>
    <property type="match status" value="1"/>
</dbReference>
<reference evidence="6" key="2">
    <citation type="journal article" date="2022" name="Syst. Appl. Microbiol.">
        <title>Physiological and genomic characterisation of Luteimonas fraxinea sp. nov., a bacterial species associated with trees tolerant to ash dieback.</title>
        <authorList>
            <person name="Ulrich K."/>
            <person name="Becker R."/>
            <person name="Behrendt U."/>
            <person name="Kube M."/>
            <person name="Schneck V."/>
            <person name="Ulrich A."/>
        </authorList>
    </citation>
    <scope>NUCLEOTIDE SEQUENCE</scope>
    <source>
        <strain evidence="6">A1P009</strain>
    </source>
</reference>
<keyword evidence="4" id="KW-1133">Transmembrane helix</keyword>
<sequence>MTATIIGVLLIATLLAWAVVVFNRLVRLRNQVRTAWADIDVQLMRRHDLVPQLVSAVQAYAGHERATLDAVTALRTRAMGTSDAATLSDLEQSLGDGINRLIALREAYPALAASDNFAQLQTDLVDVEAQLQYARRFYNGAVRDLNDAVQRVPDTFVARLTGIDEAGFFQADDGSRQPVPVELAG</sequence>
<dbReference type="Pfam" id="PF04011">
    <property type="entry name" value="LemA"/>
    <property type="match status" value="1"/>
</dbReference>
<name>A0ABS8UB60_9GAMM</name>
<evidence type="ECO:0000313" key="6">
    <source>
        <dbReference type="EMBL" id="MCD9096095.1"/>
    </source>
</evidence>
<evidence type="ECO:0000256" key="4">
    <source>
        <dbReference type="ARBA" id="ARBA00022989"/>
    </source>
</evidence>
<evidence type="ECO:0000256" key="3">
    <source>
        <dbReference type="ARBA" id="ARBA00022692"/>
    </source>
</evidence>
<evidence type="ECO:0000256" key="1">
    <source>
        <dbReference type="ARBA" id="ARBA00004167"/>
    </source>
</evidence>
<organism evidence="6 7">
    <name type="scientific">Luteimonas fraxinea</name>
    <dbReference type="NCBI Taxonomy" id="2901869"/>
    <lineage>
        <taxon>Bacteria</taxon>
        <taxon>Pseudomonadati</taxon>
        <taxon>Pseudomonadota</taxon>
        <taxon>Gammaproteobacteria</taxon>
        <taxon>Lysobacterales</taxon>
        <taxon>Lysobacteraceae</taxon>
        <taxon>Luteimonas</taxon>
    </lineage>
</organism>
<dbReference type="PANTHER" id="PTHR34478">
    <property type="entry name" value="PROTEIN LEMA"/>
    <property type="match status" value="1"/>
</dbReference>
<dbReference type="EMBL" id="JAJQKU010000001">
    <property type="protein sequence ID" value="MCD9096095.1"/>
    <property type="molecule type" value="Genomic_DNA"/>
</dbReference>
<evidence type="ECO:0000256" key="2">
    <source>
        <dbReference type="ARBA" id="ARBA00008854"/>
    </source>
</evidence>
<gene>
    <name evidence="6" type="ORF">LTT95_03975</name>
</gene>
<proteinExistence type="inferred from homology"/>
<dbReference type="Gene3D" id="1.20.1440.20">
    <property type="entry name" value="LemA-like domain"/>
    <property type="match status" value="1"/>
</dbReference>
<comment type="caution">
    <text evidence="6">The sequence shown here is derived from an EMBL/GenBank/DDBJ whole genome shotgun (WGS) entry which is preliminary data.</text>
</comment>
<keyword evidence="5" id="KW-0472">Membrane</keyword>
<dbReference type="Proteomes" id="UP001430360">
    <property type="component" value="Unassembled WGS sequence"/>
</dbReference>
<reference evidence="6" key="1">
    <citation type="submission" date="2021-12" db="EMBL/GenBank/DDBJ databases">
        <authorList>
            <person name="Ulrich A."/>
        </authorList>
    </citation>
    <scope>NUCLEOTIDE SEQUENCE</scope>
    <source>
        <strain evidence="6">A1P009</strain>
    </source>
</reference>
<evidence type="ECO:0000256" key="5">
    <source>
        <dbReference type="ARBA" id="ARBA00023136"/>
    </source>
</evidence>
<accession>A0ABS8UB60</accession>
<dbReference type="InterPro" id="IPR023353">
    <property type="entry name" value="LemA-like_dom_sf"/>
</dbReference>
<keyword evidence="7" id="KW-1185">Reference proteome</keyword>
<protein>
    <submittedName>
        <fullName evidence="6">LemA family protein</fullName>
    </submittedName>
</protein>
<dbReference type="PANTHER" id="PTHR34478:SF1">
    <property type="entry name" value="PROTEIN LEMA"/>
    <property type="match status" value="1"/>
</dbReference>